<gene>
    <name evidence="1" type="ordered locus">LHK_01452</name>
</gene>
<proteinExistence type="predicted"/>
<sequence>MRLWSWGVRGVEVITCARITANRRMGGGFVTGVNRMAGQYG</sequence>
<reference evidence="1 2" key="1">
    <citation type="journal article" date="2009" name="PLoS Genet.">
        <title>The complete genome and proteome of Laribacter hongkongensis reveal potential mechanisms for adaptations to different temperatures and habitats.</title>
        <authorList>
            <person name="Woo P.C."/>
            <person name="Lau S.K."/>
            <person name="Tse H."/>
            <person name="Teng J.L."/>
            <person name="Curreem S.O."/>
            <person name="Tsang A.K."/>
            <person name="Fan R.Y."/>
            <person name="Wong G.K."/>
            <person name="Huang Y."/>
            <person name="Loman N.J."/>
            <person name="Snyder L.A."/>
            <person name="Cai J.J."/>
            <person name="Huang J.D."/>
            <person name="Mak W."/>
            <person name="Pallen M.J."/>
            <person name="Lok S."/>
            <person name="Yuen K.Y."/>
        </authorList>
    </citation>
    <scope>NUCLEOTIDE SEQUENCE [LARGE SCALE GENOMIC DNA]</scope>
    <source>
        <strain evidence="1 2">HLHK9</strain>
    </source>
</reference>
<evidence type="ECO:0000313" key="1">
    <source>
        <dbReference type="EMBL" id="ACO74441.1"/>
    </source>
</evidence>
<dbReference type="HOGENOM" id="CLU_3272103_0_0_4"/>
<accession>C1D7K2</accession>
<evidence type="ECO:0000313" key="2">
    <source>
        <dbReference type="Proteomes" id="UP000002010"/>
    </source>
</evidence>
<dbReference type="AlphaFoldDB" id="C1D7K2"/>
<protein>
    <submittedName>
        <fullName evidence="1">Uncharacterized protein</fullName>
    </submittedName>
</protein>
<dbReference type="KEGG" id="lhk:LHK_01452"/>
<dbReference type="Proteomes" id="UP000002010">
    <property type="component" value="Chromosome"/>
</dbReference>
<dbReference type="EMBL" id="CP001154">
    <property type="protein sequence ID" value="ACO74441.1"/>
    <property type="molecule type" value="Genomic_DNA"/>
</dbReference>
<keyword evidence="2" id="KW-1185">Reference proteome</keyword>
<organism evidence="1 2">
    <name type="scientific">Laribacter hongkongensis (strain HLHK9)</name>
    <dbReference type="NCBI Taxonomy" id="557598"/>
    <lineage>
        <taxon>Bacteria</taxon>
        <taxon>Pseudomonadati</taxon>
        <taxon>Pseudomonadota</taxon>
        <taxon>Betaproteobacteria</taxon>
        <taxon>Neisseriales</taxon>
        <taxon>Aquaspirillaceae</taxon>
        <taxon>Laribacter</taxon>
    </lineage>
</organism>
<name>C1D7K2_LARHH</name>